<evidence type="ECO:0000313" key="2">
    <source>
        <dbReference type="Proteomes" id="UP001295794"/>
    </source>
</evidence>
<reference evidence="1" key="1">
    <citation type="submission" date="2023-11" db="EMBL/GenBank/DDBJ databases">
        <authorList>
            <person name="De Vega J J."/>
            <person name="De Vega J J."/>
        </authorList>
    </citation>
    <scope>NUCLEOTIDE SEQUENCE</scope>
</reference>
<feature type="non-terminal residue" evidence="1">
    <location>
        <position position="81"/>
    </location>
</feature>
<dbReference type="Proteomes" id="UP001295794">
    <property type="component" value="Unassembled WGS sequence"/>
</dbReference>
<name>A0AAD2H5J2_9AGAR</name>
<feature type="non-terminal residue" evidence="1">
    <location>
        <position position="1"/>
    </location>
</feature>
<evidence type="ECO:0000313" key="1">
    <source>
        <dbReference type="EMBL" id="CAK5269497.1"/>
    </source>
</evidence>
<sequence length="81" mass="9260">TCSLSSMTHCSYSLSLHQISYCSPYNSVAWACVRRVYHSVPVTEHMPPQPIQDLLQMLRSQTFFDLSFKGLPIHCRRAGSR</sequence>
<dbReference type="AlphaFoldDB" id="A0AAD2H5J2"/>
<organism evidence="1 2">
    <name type="scientific">Mycena citricolor</name>
    <dbReference type="NCBI Taxonomy" id="2018698"/>
    <lineage>
        <taxon>Eukaryota</taxon>
        <taxon>Fungi</taxon>
        <taxon>Dikarya</taxon>
        <taxon>Basidiomycota</taxon>
        <taxon>Agaricomycotina</taxon>
        <taxon>Agaricomycetes</taxon>
        <taxon>Agaricomycetidae</taxon>
        <taxon>Agaricales</taxon>
        <taxon>Marasmiineae</taxon>
        <taxon>Mycenaceae</taxon>
        <taxon>Mycena</taxon>
    </lineage>
</organism>
<keyword evidence="2" id="KW-1185">Reference proteome</keyword>
<protein>
    <submittedName>
        <fullName evidence="1">Uncharacterized protein</fullName>
    </submittedName>
</protein>
<gene>
    <name evidence="1" type="ORF">MYCIT1_LOCUS13262</name>
</gene>
<proteinExistence type="predicted"/>
<accession>A0AAD2H5J2</accession>
<dbReference type="EMBL" id="CAVNYO010000149">
    <property type="protein sequence ID" value="CAK5269497.1"/>
    <property type="molecule type" value="Genomic_DNA"/>
</dbReference>
<comment type="caution">
    <text evidence="1">The sequence shown here is derived from an EMBL/GenBank/DDBJ whole genome shotgun (WGS) entry which is preliminary data.</text>
</comment>